<evidence type="ECO:0000313" key="3">
    <source>
        <dbReference type="Proteomes" id="UP001291623"/>
    </source>
</evidence>
<protein>
    <submittedName>
        <fullName evidence="2">Uncharacterized protein</fullName>
    </submittedName>
</protein>
<feature type="region of interest" description="Disordered" evidence="1">
    <location>
        <begin position="38"/>
        <end position="83"/>
    </location>
</feature>
<organism evidence="2 3">
    <name type="scientific">Anisodus tanguticus</name>
    <dbReference type="NCBI Taxonomy" id="243964"/>
    <lineage>
        <taxon>Eukaryota</taxon>
        <taxon>Viridiplantae</taxon>
        <taxon>Streptophyta</taxon>
        <taxon>Embryophyta</taxon>
        <taxon>Tracheophyta</taxon>
        <taxon>Spermatophyta</taxon>
        <taxon>Magnoliopsida</taxon>
        <taxon>eudicotyledons</taxon>
        <taxon>Gunneridae</taxon>
        <taxon>Pentapetalae</taxon>
        <taxon>asterids</taxon>
        <taxon>lamiids</taxon>
        <taxon>Solanales</taxon>
        <taxon>Solanaceae</taxon>
        <taxon>Solanoideae</taxon>
        <taxon>Hyoscyameae</taxon>
        <taxon>Anisodus</taxon>
    </lineage>
</organism>
<accession>A0AAE1SF62</accession>
<dbReference type="EMBL" id="JAVYJV010000006">
    <property type="protein sequence ID" value="KAK4368925.1"/>
    <property type="molecule type" value="Genomic_DNA"/>
</dbReference>
<evidence type="ECO:0000256" key="1">
    <source>
        <dbReference type="SAM" id="MobiDB-lite"/>
    </source>
</evidence>
<comment type="caution">
    <text evidence="2">The sequence shown here is derived from an EMBL/GenBank/DDBJ whole genome shotgun (WGS) entry which is preliminary data.</text>
</comment>
<gene>
    <name evidence="2" type="ORF">RND71_012717</name>
</gene>
<reference evidence="2" key="1">
    <citation type="submission" date="2023-12" db="EMBL/GenBank/DDBJ databases">
        <title>Genome assembly of Anisodus tanguticus.</title>
        <authorList>
            <person name="Wang Y.-J."/>
        </authorList>
    </citation>
    <scope>NUCLEOTIDE SEQUENCE</scope>
    <source>
        <strain evidence="2">KB-2021</strain>
        <tissue evidence="2">Leaf</tissue>
    </source>
</reference>
<feature type="compositionally biased region" description="Basic and acidic residues" evidence="1">
    <location>
        <begin position="72"/>
        <end position="83"/>
    </location>
</feature>
<keyword evidence="3" id="KW-1185">Reference proteome</keyword>
<proteinExistence type="predicted"/>
<evidence type="ECO:0000313" key="2">
    <source>
        <dbReference type="EMBL" id="KAK4368925.1"/>
    </source>
</evidence>
<sequence>MQIPLQFSKKNQSERNCFPRVALPDQWDTEEFQISLTGEQAKLQEDPQGSVEKQRQQKVSLQQKRSRKSSASKKDVKDKEETEVAKDEKDVDVIVYGIYKDNTKYEFVKKIILKIWEPSSEIFTRREFKLVGLSKLTSLLFSPIVGPSNTRLHLAKSWAPMGNSRGVCELRGSSMGGQVTRPQQLSFSQELGSIEKFWRSIWTSRVPYECSVHNKNLNARILEDKDIWLVSFWAIASLSNEENMKNNGTVAERGEVSGMTALGGGDTMIFGYRCRWQGGTVAGCDRDGFSRLLTSEVAIDGD</sequence>
<name>A0AAE1SF62_9SOLA</name>
<dbReference type="Proteomes" id="UP001291623">
    <property type="component" value="Unassembled WGS sequence"/>
</dbReference>
<dbReference type="AlphaFoldDB" id="A0AAE1SF62"/>